<feature type="compositionally biased region" description="Basic residues" evidence="7">
    <location>
        <begin position="252"/>
        <end position="262"/>
    </location>
</feature>
<feature type="chain" id="PRO_5026738562" evidence="8">
    <location>
        <begin position="21"/>
        <end position="551"/>
    </location>
</feature>
<name>A0A6I9WPF6_9HYME</name>
<dbReference type="InterPro" id="IPR001759">
    <property type="entry name" value="PTX_dom"/>
</dbReference>
<evidence type="ECO:0000256" key="8">
    <source>
        <dbReference type="SAM" id="SignalP"/>
    </source>
</evidence>
<dbReference type="InterPro" id="IPR051360">
    <property type="entry name" value="Neuronal_Pentraxin_Related"/>
</dbReference>
<dbReference type="GO" id="GO:0046872">
    <property type="term" value="F:metal ion binding"/>
    <property type="evidence" value="ECO:0007669"/>
    <property type="project" value="UniProtKB-KW"/>
</dbReference>
<evidence type="ECO:0000256" key="2">
    <source>
        <dbReference type="ARBA" id="ARBA00022723"/>
    </source>
</evidence>
<feature type="domain" description="Pentraxin (PTX)" evidence="9">
    <location>
        <begin position="74"/>
        <end position="293"/>
    </location>
</feature>
<keyword evidence="3" id="KW-0106">Calcium</keyword>
<keyword evidence="10" id="KW-1185">Reference proteome</keyword>
<dbReference type="PANTHER" id="PTHR19277">
    <property type="entry name" value="PENTRAXIN"/>
    <property type="match status" value="1"/>
</dbReference>
<evidence type="ECO:0000256" key="4">
    <source>
        <dbReference type="ARBA" id="ARBA00023157"/>
    </source>
</evidence>
<dbReference type="AlphaFoldDB" id="A0A6I9WPF6"/>
<keyword evidence="2" id="KW-0479">Metal-binding</keyword>
<dbReference type="RefSeq" id="XP_011633682.1">
    <property type="nucleotide sequence ID" value="XM_011635380.2"/>
</dbReference>
<dbReference type="PANTHER" id="PTHR19277:SF125">
    <property type="entry name" value="B6"/>
    <property type="match status" value="1"/>
</dbReference>
<dbReference type="OrthoDB" id="8793160at2759"/>
<comment type="caution">
    <text evidence="6">Lacks conserved residue(s) required for the propagation of feature annotation.</text>
</comment>
<sequence length="551" mass="61189">MTPVPFACAIFIAFLCEVRAISSSWRPIAVPGHADGAGILHQEASIFGNAPTQTLYDVDSPHHLLLPHDEETCSLYKIVMTQQLYFEYIHYKVDLPNMKEFTLCMWTKFHNHSNDHPLFSYAVGDQPRGILAWVANTPRSSYFMLNVNGHNLFRLNYPLRLNKWYHSCQSWNGRTGEWQIWVNDERVGRGFNNRLVGHIIKGGGIAISGQEQRQLGGGFLEGEGAPPGSGGYLGELTMVQLYNVALTAGKAHKDHKHHHAHHYEHDTSNNTPRTTTRAPVTGPPLPPHPFLTGGQINTQVKINPGASIQVVQNGLTIRHPALPPHPESPPQPLPPLNLDVFTTPFPALPSQFVNKFPTQQRLPVAPGSTSIFADGPFHNLFKREKNSSRKRDIKDETVMSSLTESKKSIVKRDAGKTLKETSSSDDKVTFVPKTESVDDKKLGKREAEKKKRGLLQLGDGSILDDGYFISQGLDDDYFTGLTNYGLQLTKGVDEEDEREPAEGEVRQVMDLCDGCAEEPFGKALVIGWRTVSKKLYSGALFLPAIPACKAF</sequence>
<comment type="cofactor">
    <cofactor evidence="1">
        <name>Ca(2+)</name>
        <dbReference type="ChEBI" id="CHEBI:29108"/>
    </cofactor>
</comment>
<evidence type="ECO:0000313" key="10">
    <source>
        <dbReference type="Proteomes" id="UP000504615"/>
    </source>
</evidence>
<accession>A0A6I9WPF6</accession>
<feature type="region of interest" description="Disordered" evidence="7">
    <location>
        <begin position="252"/>
        <end position="279"/>
    </location>
</feature>
<evidence type="ECO:0000256" key="3">
    <source>
        <dbReference type="ARBA" id="ARBA00022837"/>
    </source>
</evidence>
<dbReference type="InterPro" id="IPR013320">
    <property type="entry name" value="ConA-like_dom_sf"/>
</dbReference>
<dbReference type="SUPFAM" id="SSF49899">
    <property type="entry name" value="Concanavalin A-like lectins/glucanases"/>
    <property type="match status" value="1"/>
</dbReference>
<dbReference type="PRINTS" id="PR00895">
    <property type="entry name" value="PENTAXIN"/>
</dbReference>
<dbReference type="Pfam" id="PF00354">
    <property type="entry name" value="Pentaxin"/>
    <property type="match status" value="1"/>
</dbReference>
<keyword evidence="5" id="KW-0325">Glycoprotein</keyword>
<gene>
    <name evidence="11" type="primary">LOC105424894</name>
</gene>
<evidence type="ECO:0000256" key="6">
    <source>
        <dbReference type="PROSITE-ProRule" id="PRU01172"/>
    </source>
</evidence>
<keyword evidence="4" id="KW-1015">Disulfide bond</keyword>
<evidence type="ECO:0000259" key="9">
    <source>
        <dbReference type="PROSITE" id="PS51828"/>
    </source>
</evidence>
<reference evidence="11" key="1">
    <citation type="submission" date="2025-08" db="UniProtKB">
        <authorList>
            <consortium name="RefSeq"/>
        </authorList>
    </citation>
    <scope>IDENTIFICATION</scope>
</reference>
<keyword evidence="8" id="KW-0732">Signal</keyword>
<dbReference type="KEGG" id="pbar:105424894"/>
<dbReference type="Proteomes" id="UP000504615">
    <property type="component" value="Unplaced"/>
</dbReference>
<evidence type="ECO:0000256" key="7">
    <source>
        <dbReference type="SAM" id="MobiDB-lite"/>
    </source>
</evidence>
<feature type="compositionally biased region" description="Polar residues" evidence="7">
    <location>
        <begin position="268"/>
        <end position="278"/>
    </location>
</feature>
<dbReference type="GeneID" id="105424894"/>
<organism evidence="10 11">
    <name type="scientific">Pogonomyrmex barbatus</name>
    <name type="common">red harvester ant</name>
    <dbReference type="NCBI Taxonomy" id="144034"/>
    <lineage>
        <taxon>Eukaryota</taxon>
        <taxon>Metazoa</taxon>
        <taxon>Ecdysozoa</taxon>
        <taxon>Arthropoda</taxon>
        <taxon>Hexapoda</taxon>
        <taxon>Insecta</taxon>
        <taxon>Pterygota</taxon>
        <taxon>Neoptera</taxon>
        <taxon>Endopterygota</taxon>
        <taxon>Hymenoptera</taxon>
        <taxon>Apocrita</taxon>
        <taxon>Aculeata</taxon>
        <taxon>Formicoidea</taxon>
        <taxon>Formicidae</taxon>
        <taxon>Myrmicinae</taxon>
        <taxon>Pogonomyrmex</taxon>
    </lineage>
</organism>
<feature type="signal peptide" evidence="8">
    <location>
        <begin position="1"/>
        <end position="20"/>
    </location>
</feature>
<evidence type="ECO:0000256" key="1">
    <source>
        <dbReference type="ARBA" id="ARBA00001913"/>
    </source>
</evidence>
<evidence type="ECO:0000313" key="11">
    <source>
        <dbReference type="RefSeq" id="XP_011633682.1"/>
    </source>
</evidence>
<dbReference type="SMART" id="SM00159">
    <property type="entry name" value="PTX"/>
    <property type="match status" value="1"/>
</dbReference>
<dbReference type="PROSITE" id="PS51828">
    <property type="entry name" value="PTX_2"/>
    <property type="match status" value="1"/>
</dbReference>
<protein>
    <submittedName>
        <fullName evidence="11">Uncharacterized protein LOC105424894</fullName>
    </submittedName>
</protein>
<proteinExistence type="predicted"/>
<dbReference type="Gene3D" id="2.60.120.200">
    <property type="match status" value="1"/>
</dbReference>
<evidence type="ECO:0000256" key="5">
    <source>
        <dbReference type="ARBA" id="ARBA00023180"/>
    </source>
</evidence>